<dbReference type="AlphaFoldDB" id="A0A9D2BQP8"/>
<protein>
    <submittedName>
        <fullName evidence="11">Phosphatidylserine decarboxylase</fullName>
    </submittedName>
</protein>
<dbReference type="PANTHER" id="PTHR35809:SF1">
    <property type="entry name" value="ARCHAETIDYLSERINE DECARBOXYLASE PROENZYME-RELATED"/>
    <property type="match status" value="1"/>
</dbReference>
<evidence type="ECO:0000256" key="6">
    <source>
        <dbReference type="ARBA" id="ARBA00023145"/>
    </source>
</evidence>
<keyword evidence="3" id="KW-0210">Decarboxylase</keyword>
<evidence type="ECO:0000313" key="12">
    <source>
        <dbReference type="Proteomes" id="UP000823847"/>
    </source>
</evidence>
<evidence type="ECO:0000256" key="4">
    <source>
        <dbReference type="ARBA" id="ARBA00023098"/>
    </source>
</evidence>
<evidence type="ECO:0000256" key="7">
    <source>
        <dbReference type="ARBA" id="ARBA00023209"/>
    </source>
</evidence>
<evidence type="ECO:0000256" key="8">
    <source>
        <dbReference type="ARBA" id="ARBA00023239"/>
    </source>
</evidence>
<keyword evidence="2" id="KW-0444">Lipid biosynthesis</keyword>
<evidence type="ECO:0000256" key="2">
    <source>
        <dbReference type="ARBA" id="ARBA00022516"/>
    </source>
</evidence>
<evidence type="ECO:0000256" key="5">
    <source>
        <dbReference type="ARBA" id="ARBA00023136"/>
    </source>
</evidence>
<sequence>MENEILHRECLQISIFMSIFNVHANWFPVNGIVKHVSHQDGRFMAAYLPKSSVENERSSIVITTRGGIDVLARQVAGAMARRIVTYARPGDKCHVDEQMGFIKFGSRVDVFLPVGTEVLVEMDQKVTANQTPIARLPR</sequence>
<dbReference type="EMBL" id="DXEN01000074">
    <property type="protein sequence ID" value="HIX86907.1"/>
    <property type="molecule type" value="Genomic_DNA"/>
</dbReference>
<keyword evidence="8" id="KW-0456">Lyase</keyword>
<keyword evidence="1" id="KW-1003">Cell membrane</keyword>
<dbReference type="Pfam" id="PF02666">
    <property type="entry name" value="PS_Dcarbxylase"/>
    <property type="match status" value="1"/>
</dbReference>
<accession>A0A9D2BQP8</accession>
<dbReference type="InterPro" id="IPR033175">
    <property type="entry name" value="PSD-A"/>
</dbReference>
<feature type="non-terminal residue" evidence="11">
    <location>
        <position position="1"/>
    </location>
</feature>
<dbReference type="InterPro" id="IPR003817">
    <property type="entry name" value="PS_Dcarbxylase"/>
</dbReference>
<keyword evidence="7" id="KW-0594">Phospholipid biosynthesis</keyword>
<keyword evidence="5" id="KW-0472">Membrane</keyword>
<keyword evidence="6" id="KW-0865">Zymogen</keyword>
<dbReference type="Proteomes" id="UP000823847">
    <property type="component" value="Unassembled WGS sequence"/>
</dbReference>
<evidence type="ECO:0000256" key="1">
    <source>
        <dbReference type="ARBA" id="ARBA00022475"/>
    </source>
</evidence>
<proteinExistence type="predicted"/>
<comment type="caution">
    <text evidence="11">The sequence shown here is derived from an EMBL/GenBank/DDBJ whole genome shotgun (WGS) entry which is preliminary data.</text>
</comment>
<dbReference type="PANTHER" id="PTHR35809">
    <property type="entry name" value="ARCHAETIDYLSERINE DECARBOXYLASE PROENZYME-RELATED"/>
    <property type="match status" value="1"/>
</dbReference>
<dbReference type="GO" id="GO:0004609">
    <property type="term" value="F:phosphatidylserine decarboxylase activity"/>
    <property type="evidence" value="ECO:0007669"/>
    <property type="project" value="InterPro"/>
</dbReference>
<keyword evidence="10" id="KW-0670">Pyruvate</keyword>
<keyword evidence="4" id="KW-0443">Lipid metabolism</keyword>
<evidence type="ECO:0000256" key="10">
    <source>
        <dbReference type="ARBA" id="ARBA00023317"/>
    </source>
</evidence>
<name>A0A9D2BQP8_9BACT</name>
<gene>
    <name evidence="11" type="ORF">H9848_09930</name>
</gene>
<organism evidence="11 12">
    <name type="scientific">Candidatus Parabacteroides intestinigallinarum</name>
    <dbReference type="NCBI Taxonomy" id="2838722"/>
    <lineage>
        <taxon>Bacteria</taxon>
        <taxon>Pseudomonadati</taxon>
        <taxon>Bacteroidota</taxon>
        <taxon>Bacteroidia</taxon>
        <taxon>Bacteroidales</taxon>
        <taxon>Tannerellaceae</taxon>
        <taxon>Parabacteroides</taxon>
    </lineage>
</organism>
<dbReference type="GO" id="GO:0008654">
    <property type="term" value="P:phospholipid biosynthetic process"/>
    <property type="evidence" value="ECO:0007669"/>
    <property type="project" value="UniProtKB-KW"/>
</dbReference>
<evidence type="ECO:0000313" key="11">
    <source>
        <dbReference type="EMBL" id="HIX86907.1"/>
    </source>
</evidence>
<evidence type="ECO:0000256" key="3">
    <source>
        <dbReference type="ARBA" id="ARBA00022793"/>
    </source>
</evidence>
<keyword evidence="9" id="KW-1208">Phospholipid metabolism</keyword>
<reference evidence="11" key="2">
    <citation type="submission" date="2021-04" db="EMBL/GenBank/DDBJ databases">
        <authorList>
            <person name="Gilroy R."/>
        </authorList>
    </citation>
    <scope>NUCLEOTIDE SEQUENCE</scope>
    <source>
        <strain evidence="11">ChiHecec2B26-12326</strain>
    </source>
</reference>
<evidence type="ECO:0000256" key="9">
    <source>
        <dbReference type="ARBA" id="ARBA00023264"/>
    </source>
</evidence>
<reference evidence="11" key="1">
    <citation type="journal article" date="2021" name="PeerJ">
        <title>Extensive microbial diversity within the chicken gut microbiome revealed by metagenomics and culture.</title>
        <authorList>
            <person name="Gilroy R."/>
            <person name="Ravi A."/>
            <person name="Getino M."/>
            <person name="Pursley I."/>
            <person name="Horton D.L."/>
            <person name="Alikhan N.F."/>
            <person name="Baker D."/>
            <person name="Gharbi K."/>
            <person name="Hall N."/>
            <person name="Watson M."/>
            <person name="Adriaenssens E.M."/>
            <person name="Foster-Nyarko E."/>
            <person name="Jarju S."/>
            <person name="Secka A."/>
            <person name="Antonio M."/>
            <person name="Oren A."/>
            <person name="Chaudhuri R.R."/>
            <person name="La Ragione R."/>
            <person name="Hildebrand F."/>
            <person name="Pallen M.J."/>
        </authorList>
    </citation>
    <scope>NUCLEOTIDE SEQUENCE</scope>
    <source>
        <strain evidence="11">ChiHecec2B26-12326</strain>
    </source>
</reference>